<dbReference type="AlphaFoldDB" id="M2PVR7"/>
<evidence type="ECO:0000313" key="15">
    <source>
        <dbReference type="EMBL" id="EMD23685.1"/>
    </source>
</evidence>
<dbReference type="Gene3D" id="3.30.70.890">
    <property type="entry name" value="GHMP kinase, C-terminal domain"/>
    <property type="match status" value="1"/>
</dbReference>
<accession>M2PVR7</accession>
<comment type="caution">
    <text evidence="15">The sequence shown here is derived from an EMBL/GenBank/DDBJ whole genome shotgun (WGS) entry which is preliminary data.</text>
</comment>
<dbReference type="InterPro" id="IPR013750">
    <property type="entry name" value="GHMP_kinase_C_dom"/>
</dbReference>
<dbReference type="InterPro" id="IPR006205">
    <property type="entry name" value="Mev_gal_kin"/>
</dbReference>
<keyword evidence="4" id="KW-0963">Cytoplasm</keyword>
<sequence>MDTSVLTLGTDGLHRLISAFRKIAGVRETAWVDVCVDCEIPFGRGLGSSAAHARAVVLALGELFGRQLDDRAIFDLVQIAENVAHGNASGVDAAAVGSPVPILFSDRVAERLSVGFDGVVVVADSGVAGKTKDAVELLRQRFERAPESRMDFMGRSADLTYAAVKELTEGRARDFGSSLTAAHELLRGMGLSTDLIDRLVDVALDAGSLGAKITGGGLGGCAIALARGLETAGMIARRLEEAGAVRTWSAPLRRCVDDGG</sequence>
<comment type="subcellular location">
    <subcellularLocation>
        <location evidence="1">Cytoplasm</location>
    </subcellularLocation>
</comment>
<keyword evidence="7" id="KW-0547">Nucleotide-binding</keyword>
<evidence type="ECO:0000256" key="11">
    <source>
        <dbReference type="ARBA" id="ARBA00023098"/>
    </source>
</evidence>
<dbReference type="GO" id="GO:0019287">
    <property type="term" value="P:isopentenyl diphosphate biosynthetic process, mevalonate pathway"/>
    <property type="evidence" value="ECO:0007669"/>
    <property type="project" value="UniProtKB-UniPathway"/>
</dbReference>
<evidence type="ECO:0000256" key="3">
    <source>
        <dbReference type="ARBA" id="ARBA00012103"/>
    </source>
</evidence>
<keyword evidence="10" id="KW-0460">Magnesium</keyword>
<dbReference type="InterPro" id="IPR014721">
    <property type="entry name" value="Ribsml_uS5_D2-typ_fold_subgr"/>
</dbReference>
<keyword evidence="5" id="KW-0444">Lipid biosynthesis</keyword>
<evidence type="ECO:0000256" key="12">
    <source>
        <dbReference type="ARBA" id="ARBA00029438"/>
    </source>
</evidence>
<dbReference type="PROSITE" id="PS00627">
    <property type="entry name" value="GHMP_KINASES_ATP"/>
    <property type="match status" value="1"/>
</dbReference>
<evidence type="ECO:0000256" key="7">
    <source>
        <dbReference type="ARBA" id="ARBA00022741"/>
    </source>
</evidence>
<keyword evidence="11" id="KW-0443">Lipid metabolism</keyword>
<dbReference type="PATRIC" id="fig|1238180.3.peg.6524"/>
<evidence type="ECO:0000256" key="2">
    <source>
        <dbReference type="ARBA" id="ARBA00006495"/>
    </source>
</evidence>
<evidence type="ECO:0000256" key="1">
    <source>
        <dbReference type="ARBA" id="ARBA00004496"/>
    </source>
</evidence>
<dbReference type="NCBIfam" id="TIGR00549">
    <property type="entry name" value="mevalon_kin"/>
    <property type="match status" value="1"/>
</dbReference>
<dbReference type="GO" id="GO:0004496">
    <property type="term" value="F:mevalonate kinase activity"/>
    <property type="evidence" value="ECO:0007669"/>
    <property type="project" value="UniProtKB-EC"/>
</dbReference>
<dbReference type="Proteomes" id="UP000014137">
    <property type="component" value="Unassembled WGS sequence"/>
</dbReference>
<dbReference type="SUPFAM" id="SSF54211">
    <property type="entry name" value="Ribosomal protein S5 domain 2-like"/>
    <property type="match status" value="1"/>
</dbReference>
<protein>
    <recommendedName>
        <fullName evidence="3">mevalonate kinase</fullName>
        <ecNumber evidence="3">2.7.1.36</ecNumber>
    </recommendedName>
</protein>
<dbReference type="EC" id="2.7.1.36" evidence="3"/>
<gene>
    <name evidence="15" type="ORF">C791_6771</name>
</gene>
<keyword evidence="6" id="KW-0808">Transferase</keyword>
<dbReference type="PRINTS" id="PR00959">
    <property type="entry name" value="MEVGALKINASE"/>
</dbReference>
<dbReference type="PANTHER" id="PTHR43290:SF2">
    <property type="entry name" value="MEVALONATE KINASE"/>
    <property type="match status" value="1"/>
</dbReference>
<evidence type="ECO:0000256" key="5">
    <source>
        <dbReference type="ARBA" id="ARBA00022516"/>
    </source>
</evidence>
<feature type="domain" description="GHMP kinase N-terminal" evidence="13">
    <location>
        <begin position="20"/>
        <end position="96"/>
    </location>
</feature>
<keyword evidence="9" id="KW-0067">ATP-binding</keyword>
<dbReference type="EMBL" id="ANMG01000067">
    <property type="protein sequence ID" value="EMD23685.1"/>
    <property type="molecule type" value="Genomic_DNA"/>
</dbReference>
<evidence type="ECO:0000313" key="16">
    <source>
        <dbReference type="Proteomes" id="UP000014137"/>
    </source>
</evidence>
<dbReference type="Gene3D" id="3.30.230.10">
    <property type="match status" value="1"/>
</dbReference>
<evidence type="ECO:0000256" key="4">
    <source>
        <dbReference type="ARBA" id="ARBA00022490"/>
    </source>
</evidence>
<dbReference type="SUPFAM" id="SSF55060">
    <property type="entry name" value="GHMP Kinase, C-terminal domain"/>
    <property type="match status" value="1"/>
</dbReference>
<keyword evidence="8 15" id="KW-0418">Kinase</keyword>
<dbReference type="UniPathway" id="UPA00057">
    <property type="reaction ID" value="UER00098"/>
</dbReference>
<evidence type="ECO:0000256" key="8">
    <source>
        <dbReference type="ARBA" id="ARBA00022777"/>
    </source>
</evidence>
<dbReference type="Pfam" id="PF00288">
    <property type="entry name" value="GHMP_kinases_N"/>
    <property type="match status" value="1"/>
</dbReference>
<dbReference type="GO" id="GO:0005829">
    <property type="term" value="C:cytosol"/>
    <property type="evidence" value="ECO:0007669"/>
    <property type="project" value="TreeGrafter"/>
</dbReference>
<name>M2PVR7_9PSEU</name>
<dbReference type="PANTHER" id="PTHR43290">
    <property type="entry name" value="MEVALONATE KINASE"/>
    <property type="match status" value="1"/>
</dbReference>
<reference evidence="15 16" key="1">
    <citation type="submission" date="2012-10" db="EMBL/GenBank/DDBJ databases">
        <title>Genome assembly of Amycolatopsis azurea DSM 43854.</title>
        <authorList>
            <person name="Khatri I."/>
            <person name="Kaur I."/>
            <person name="Subramanian S."/>
            <person name="Mayilraj S."/>
        </authorList>
    </citation>
    <scope>NUCLEOTIDE SEQUENCE [LARGE SCALE GENOMIC DNA]</scope>
    <source>
        <strain evidence="15 16">DSM 43854</strain>
    </source>
</reference>
<comment type="similarity">
    <text evidence="2">Belongs to the GHMP kinase family. Mevalonate kinase subfamily.</text>
</comment>
<dbReference type="InterPro" id="IPR006204">
    <property type="entry name" value="GHMP_kinase_N_dom"/>
</dbReference>
<evidence type="ECO:0000256" key="6">
    <source>
        <dbReference type="ARBA" id="ARBA00022679"/>
    </source>
</evidence>
<dbReference type="InterPro" id="IPR036554">
    <property type="entry name" value="GHMP_kinase_C_sf"/>
</dbReference>
<evidence type="ECO:0000256" key="9">
    <source>
        <dbReference type="ARBA" id="ARBA00022840"/>
    </source>
</evidence>
<dbReference type="InterPro" id="IPR006203">
    <property type="entry name" value="GHMP_knse_ATP-bd_CS"/>
</dbReference>
<dbReference type="GO" id="GO:0005524">
    <property type="term" value="F:ATP binding"/>
    <property type="evidence" value="ECO:0007669"/>
    <property type="project" value="UniProtKB-KW"/>
</dbReference>
<dbReference type="InterPro" id="IPR020568">
    <property type="entry name" value="Ribosomal_Su5_D2-typ_SF"/>
</dbReference>
<evidence type="ECO:0000259" key="14">
    <source>
        <dbReference type="Pfam" id="PF08544"/>
    </source>
</evidence>
<comment type="pathway">
    <text evidence="12">Isoprenoid biosynthesis; isopentenyl diphosphate biosynthesis via mevalonate pathway; isopentenyl diphosphate from (R)-mevalonate: step 1/3.</text>
</comment>
<organism evidence="15 16">
    <name type="scientific">Amycolatopsis azurea DSM 43854</name>
    <dbReference type="NCBI Taxonomy" id="1238180"/>
    <lineage>
        <taxon>Bacteria</taxon>
        <taxon>Bacillati</taxon>
        <taxon>Actinomycetota</taxon>
        <taxon>Actinomycetes</taxon>
        <taxon>Pseudonocardiales</taxon>
        <taxon>Pseudonocardiaceae</taxon>
        <taxon>Amycolatopsis</taxon>
    </lineage>
</organism>
<proteinExistence type="inferred from homology"/>
<evidence type="ECO:0000259" key="13">
    <source>
        <dbReference type="Pfam" id="PF00288"/>
    </source>
</evidence>
<dbReference type="Pfam" id="PF08544">
    <property type="entry name" value="GHMP_kinases_C"/>
    <property type="match status" value="1"/>
</dbReference>
<feature type="domain" description="GHMP kinase C-terminal" evidence="14">
    <location>
        <begin position="164"/>
        <end position="243"/>
    </location>
</feature>
<evidence type="ECO:0000256" key="10">
    <source>
        <dbReference type="ARBA" id="ARBA00022842"/>
    </source>
</evidence>